<sequence length="70" mass="7838">MRPHPDRVAELADTLETLRPHMPEDMFSVLTSAKITTLHVRAIFAYAGEPLKIIGERGVVEVDWNPLDGI</sequence>
<proteinExistence type="predicted"/>
<reference evidence="1 2" key="1">
    <citation type="submission" date="2019-07" db="EMBL/GenBank/DDBJ databases">
        <title>R&amp;d 2014.</title>
        <authorList>
            <person name="Klenk H.-P."/>
        </authorList>
    </citation>
    <scope>NUCLEOTIDE SEQUENCE [LARGE SCALE GENOMIC DNA]</scope>
    <source>
        <strain evidence="1 2">DSM 43194</strain>
    </source>
</reference>
<dbReference type="AlphaFoldDB" id="A0A660CG17"/>
<evidence type="ECO:0000313" key="2">
    <source>
        <dbReference type="Proteomes" id="UP000317303"/>
    </source>
</evidence>
<evidence type="ECO:0000313" key="1">
    <source>
        <dbReference type="EMBL" id="TWH20613.1"/>
    </source>
</evidence>
<protein>
    <submittedName>
        <fullName evidence="1">Uncharacterized protein</fullName>
    </submittedName>
</protein>
<comment type="caution">
    <text evidence="1">The sequence shown here is derived from an EMBL/GenBank/DDBJ whole genome shotgun (WGS) entry which is preliminary data.</text>
</comment>
<accession>A0A660CG17</accession>
<dbReference type="EMBL" id="VLJV01000001">
    <property type="protein sequence ID" value="TWH20613.1"/>
    <property type="molecule type" value="Genomic_DNA"/>
</dbReference>
<dbReference type="Proteomes" id="UP000317303">
    <property type="component" value="Unassembled WGS sequence"/>
</dbReference>
<name>A0A660CG17_9PSEU</name>
<gene>
    <name evidence="1" type="ORF">JD82_02460</name>
</gene>
<organism evidence="1 2">
    <name type="scientific">Prauserella rugosa</name>
    <dbReference type="NCBI Taxonomy" id="43354"/>
    <lineage>
        <taxon>Bacteria</taxon>
        <taxon>Bacillati</taxon>
        <taxon>Actinomycetota</taxon>
        <taxon>Actinomycetes</taxon>
        <taxon>Pseudonocardiales</taxon>
        <taxon>Pseudonocardiaceae</taxon>
        <taxon>Prauserella</taxon>
    </lineage>
</organism>
<keyword evidence="2" id="KW-1185">Reference proteome</keyword>